<evidence type="ECO:0000313" key="3">
    <source>
        <dbReference type="Proteomes" id="UP000317652"/>
    </source>
</evidence>
<dbReference type="Proteomes" id="UP000318370">
    <property type="component" value="Unassembled WGS sequence"/>
</dbReference>
<keyword evidence="3" id="KW-1185">Reference proteome</keyword>
<dbReference type="EMBL" id="CABGHF010000004">
    <property type="protein sequence ID" value="VUS43150.1"/>
    <property type="molecule type" value="Genomic_DNA"/>
</dbReference>
<dbReference type="Proteomes" id="UP000317652">
    <property type="component" value="Unassembled WGS sequence"/>
</dbReference>
<evidence type="ECO:0000313" key="4">
    <source>
        <dbReference type="Proteomes" id="UP000318370"/>
    </source>
</evidence>
<reference evidence="3 4" key="1">
    <citation type="submission" date="2019-07" db="EMBL/GenBank/DDBJ databases">
        <authorList>
            <person name="Brisse S."/>
            <person name="Rodrigues C."/>
            <person name="Thorpe H."/>
        </authorList>
    </citation>
    <scope>NUCLEOTIDE SEQUENCE [LARGE SCALE GENOMIC DNA]</scope>
    <source>
        <strain evidence="1">SB6408</strain>
        <strain evidence="2">SB6411</strain>
    </source>
</reference>
<name>A0A564ICF0_9ENTR</name>
<dbReference type="AlphaFoldDB" id="A0A564ICF0"/>
<dbReference type="EMBL" id="CABGGS010000043">
    <property type="protein sequence ID" value="VUS77044.1"/>
    <property type="molecule type" value="Genomic_DNA"/>
</dbReference>
<gene>
    <name evidence="1" type="ORF">SB6408_03678</name>
    <name evidence="2" type="ORF">SB6411_02736</name>
</gene>
<accession>A0A564ICF0</accession>
<sequence length="42" mass="4903">MAPSQIFFLQAYFGDFCHTYASWIGKNLPFFYFLVFCPAISL</sequence>
<evidence type="ECO:0000313" key="2">
    <source>
        <dbReference type="EMBL" id="VUS77044.1"/>
    </source>
</evidence>
<organism evidence="1 4">
    <name type="scientific">Klebsiella spallanzanii</name>
    <dbReference type="NCBI Taxonomy" id="2587528"/>
    <lineage>
        <taxon>Bacteria</taxon>
        <taxon>Pseudomonadati</taxon>
        <taxon>Pseudomonadota</taxon>
        <taxon>Gammaproteobacteria</taxon>
        <taxon>Enterobacterales</taxon>
        <taxon>Enterobacteriaceae</taxon>
        <taxon>Klebsiella/Raoultella group</taxon>
        <taxon>Klebsiella</taxon>
    </lineage>
</organism>
<protein>
    <submittedName>
        <fullName evidence="1">Uncharacterized protein</fullName>
    </submittedName>
</protein>
<proteinExistence type="predicted"/>
<evidence type="ECO:0000313" key="1">
    <source>
        <dbReference type="EMBL" id="VUS43150.1"/>
    </source>
</evidence>